<dbReference type="InterPro" id="IPR051782">
    <property type="entry name" value="ABC_Transporter_VariousFunc"/>
</dbReference>
<keyword evidence="3" id="KW-0067">ATP-binding</keyword>
<keyword evidence="2" id="KW-0547">Nucleotide-binding</keyword>
<dbReference type="GO" id="GO:0016887">
    <property type="term" value="F:ATP hydrolysis activity"/>
    <property type="evidence" value="ECO:0007669"/>
    <property type="project" value="InterPro"/>
</dbReference>
<evidence type="ECO:0000256" key="2">
    <source>
        <dbReference type="ARBA" id="ARBA00022741"/>
    </source>
</evidence>
<dbReference type="Gene3D" id="3.40.50.300">
    <property type="entry name" value="P-loop containing nucleotide triphosphate hydrolases"/>
    <property type="match status" value="1"/>
</dbReference>
<dbReference type="HOGENOM" id="CLU_000604_1_14_9"/>
<comment type="caution">
    <text evidence="5">The sequence shown here is derived from an EMBL/GenBank/DDBJ whole genome shotgun (WGS) entry which is preliminary data.</text>
</comment>
<feature type="domain" description="ATPase AAA-type core" evidence="4">
    <location>
        <begin position="22"/>
        <end position="83"/>
    </location>
</feature>
<dbReference type="GO" id="GO:0005524">
    <property type="term" value="F:ATP binding"/>
    <property type="evidence" value="ECO:0007669"/>
    <property type="project" value="UniProtKB-KW"/>
</dbReference>
<dbReference type="PANTHER" id="PTHR42939">
    <property type="entry name" value="ABC TRANSPORTER ATP-BINDING PROTEIN ALBC-RELATED"/>
    <property type="match status" value="1"/>
</dbReference>
<keyword evidence="1" id="KW-0813">Transport</keyword>
<dbReference type="PANTHER" id="PTHR42939:SF3">
    <property type="entry name" value="ABC TRANSPORTER ATP-BINDING COMPONENT"/>
    <property type="match status" value="1"/>
</dbReference>
<dbReference type="Pfam" id="PF13304">
    <property type="entry name" value="AAA_21"/>
    <property type="match status" value="1"/>
</dbReference>
<evidence type="ECO:0000259" key="4">
    <source>
        <dbReference type="Pfam" id="PF13304"/>
    </source>
</evidence>
<dbReference type="SUPFAM" id="SSF52540">
    <property type="entry name" value="P-loop containing nucleoside triphosphate hydrolases"/>
    <property type="match status" value="1"/>
</dbReference>
<dbReference type="EMBL" id="ABVR01000042">
    <property type="protein sequence ID" value="EEG88713.1"/>
    <property type="molecule type" value="Genomic_DNA"/>
</dbReference>
<name>C0BCB2_9FIRM</name>
<evidence type="ECO:0000313" key="5">
    <source>
        <dbReference type="EMBL" id="EEG88713.1"/>
    </source>
</evidence>
<proteinExistence type="predicted"/>
<evidence type="ECO:0000256" key="1">
    <source>
        <dbReference type="ARBA" id="ARBA00022448"/>
    </source>
</evidence>
<reference evidence="5 6" key="1">
    <citation type="submission" date="2009-02" db="EMBL/GenBank/DDBJ databases">
        <authorList>
            <person name="Fulton L."/>
            <person name="Clifton S."/>
            <person name="Fulton B."/>
            <person name="Xu J."/>
            <person name="Minx P."/>
            <person name="Pepin K.H."/>
            <person name="Johnson M."/>
            <person name="Bhonagiri V."/>
            <person name="Nash W.E."/>
            <person name="Mardis E.R."/>
            <person name="Wilson R.K."/>
        </authorList>
    </citation>
    <scope>NUCLEOTIDE SEQUENCE [LARGE SCALE GENOMIC DNA]</scope>
    <source>
        <strain evidence="5 6">ATCC 27758</strain>
    </source>
</reference>
<dbReference type="Proteomes" id="UP000003793">
    <property type="component" value="Unassembled WGS sequence"/>
</dbReference>
<sequence>MINHFFIEQVKKFQLPRNKRIKDFSTGMKAKVKVLVAVSHNAKLLILDEPTAGLDVIARDELLEMLRDFIEKDEERSILISSHISSDLETLCDDLYMIHQGKVIMHEDTDVLLSDYALLKVDEEEYCKLDRQYILRTKKESYGYSCLTNQKQYYAENYPQMAIEKGNIDEVITMMIRGVE</sequence>
<reference evidence="5 6" key="2">
    <citation type="submission" date="2009-03" db="EMBL/GenBank/DDBJ databases">
        <title>Draft genome sequence of Coprococcus comes (ATCC 27758).</title>
        <authorList>
            <person name="Sudarsanam P."/>
            <person name="Ley R."/>
            <person name="Guruge J."/>
            <person name="Turnbaugh P.J."/>
            <person name="Mahowald M."/>
            <person name="Liep D."/>
            <person name="Gordon J."/>
        </authorList>
    </citation>
    <scope>NUCLEOTIDE SEQUENCE [LARGE SCALE GENOMIC DNA]</scope>
    <source>
        <strain evidence="5 6">ATCC 27758</strain>
    </source>
</reference>
<organism evidence="5 6">
    <name type="scientific">Coprococcus comes ATCC 27758</name>
    <dbReference type="NCBI Taxonomy" id="470146"/>
    <lineage>
        <taxon>Bacteria</taxon>
        <taxon>Bacillati</taxon>
        <taxon>Bacillota</taxon>
        <taxon>Clostridia</taxon>
        <taxon>Lachnospirales</taxon>
        <taxon>Lachnospiraceae</taxon>
        <taxon>Coprococcus</taxon>
    </lineage>
</organism>
<dbReference type="InterPro" id="IPR027417">
    <property type="entry name" value="P-loop_NTPase"/>
</dbReference>
<gene>
    <name evidence="5" type="ORF">COPCOM_02803</name>
</gene>
<evidence type="ECO:0000313" key="6">
    <source>
        <dbReference type="Proteomes" id="UP000003793"/>
    </source>
</evidence>
<evidence type="ECO:0000256" key="3">
    <source>
        <dbReference type="ARBA" id="ARBA00022840"/>
    </source>
</evidence>
<dbReference type="AlphaFoldDB" id="C0BCB2"/>
<dbReference type="InterPro" id="IPR003959">
    <property type="entry name" value="ATPase_AAA_core"/>
</dbReference>
<protein>
    <recommendedName>
        <fullName evidence="4">ATPase AAA-type core domain-containing protein</fullName>
    </recommendedName>
</protein>
<accession>C0BCB2</accession>